<gene>
    <name evidence="2" type="ORF">PDENDC454_19238</name>
</gene>
<organism evidence="2 3">
    <name type="scientific">Paenibacillus dendritiformis C454</name>
    <dbReference type="NCBI Taxonomy" id="1131935"/>
    <lineage>
        <taxon>Bacteria</taxon>
        <taxon>Bacillati</taxon>
        <taxon>Bacillota</taxon>
        <taxon>Bacilli</taxon>
        <taxon>Bacillales</taxon>
        <taxon>Paenibacillaceae</taxon>
        <taxon>Paenibacillus</taxon>
    </lineage>
</organism>
<keyword evidence="3" id="KW-1185">Reference proteome</keyword>
<reference evidence="2 3" key="1">
    <citation type="journal article" date="2012" name="J. Bacteriol.">
        <title>Genome Sequence of the Pattern-Forming Social Bacterium Paenibacillus dendritiformis C454 Chiral Morphotype.</title>
        <authorList>
            <person name="Sirota-Madi A."/>
            <person name="Olender T."/>
            <person name="Helman Y."/>
            <person name="Brainis I."/>
            <person name="Finkelshtein A."/>
            <person name="Roth D."/>
            <person name="Hagai E."/>
            <person name="Leshkowitz D."/>
            <person name="Brodsky L."/>
            <person name="Galatenko V."/>
            <person name="Nikolaev V."/>
            <person name="Gutnick D.L."/>
            <person name="Lancet D."/>
            <person name="Ben-Jacob E."/>
        </authorList>
    </citation>
    <scope>NUCLEOTIDE SEQUENCE [LARGE SCALE GENOMIC DNA]</scope>
    <source>
        <strain evidence="2 3">C454</strain>
    </source>
</reference>
<dbReference type="InterPro" id="IPR035948">
    <property type="entry name" value="YwqG-like_sf"/>
</dbReference>
<evidence type="ECO:0000256" key="1">
    <source>
        <dbReference type="SAM" id="MobiDB-lite"/>
    </source>
</evidence>
<dbReference type="AlphaFoldDB" id="H3SJX0"/>
<dbReference type="OrthoDB" id="8856529at2"/>
<comment type="caution">
    <text evidence="2">The sequence shown here is derived from an EMBL/GenBank/DDBJ whole genome shotgun (WGS) entry which is preliminary data.</text>
</comment>
<proteinExistence type="predicted"/>
<dbReference type="Proteomes" id="UP000003900">
    <property type="component" value="Unassembled WGS sequence"/>
</dbReference>
<dbReference type="Gene3D" id="2.30.320.10">
    <property type="entry name" value="YwqG-like"/>
    <property type="match status" value="1"/>
</dbReference>
<evidence type="ECO:0000313" key="3">
    <source>
        <dbReference type="Proteomes" id="UP000003900"/>
    </source>
</evidence>
<dbReference type="RefSeq" id="WP_006678343.1">
    <property type="nucleotide sequence ID" value="NZ_AHKH01000062.1"/>
</dbReference>
<dbReference type="PANTHER" id="PTHR36436:SF6">
    <property type="entry name" value="SLL5081 PROTEIN"/>
    <property type="match status" value="1"/>
</dbReference>
<evidence type="ECO:0000313" key="2">
    <source>
        <dbReference type="EMBL" id="EHQ60639.1"/>
    </source>
</evidence>
<name>H3SJX0_9BACL</name>
<sequence length="286" mass="32124">MAEEQIKEYELEPAARHLMAVCRQGIRLDIGEPDDGASRGRSRVGGTPDLPPQAEWPRTADGEPMTFLAQLNLEQLAACDSLKRLPAQGMLYFFVGIDEPAYDIEHRVIYAASADGLERRAPGGSTALDQEFDSFDALVRPTLEFPNYAYVDEDMVSFDDDSYERYLDFALEMSSAGEAWENWGSMFGFAEGQHGDDEFEAACALILRQKYGYNPGQTMEALAAHYGGDAERARHEVDDIVMLLEIDSSDAVGFQWWDCGVLHFFIRGEDLRNARFDRTYCSLYSS</sequence>
<dbReference type="Pfam" id="PF09234">
    <property type="entry name" value="DUF1963"/>
    <property type="match status" value="1"/>
</dbReference>
<dbReference type="PATRIC" id="fig|1131935.3.peg.3998"/>
<dbReference type="InterPro" id="IPR015315">
    <property type="entry name" value="DUF1963"/>
</dbReference>
<dbReference type="EMBL" id="AHKH01000062">
    <property type="protein sequence ID" value="EHQ60639.1"/>
    <property type="molecule type" value="Genomic_DNA"/>
</dbReference>
<accession>H3SJX0</accession>
<evidence type="ECO:0008006" key="4">
    <source>
        <dbReference type="Google" id="ProtNLM"/>
    </source>
</evidence>
<dbReference type="PANTHER" id="PTHR36436">
    <property type="entry name" value="SLL5081 PROTEIN"/>
    <property type="match status" value="1"/>
</dbReference>
<feature type="region of interest" description="Disordered" evidence="1">
    <location>
        <begin position="31"/>
        <end position="59"/>
    </location>
</feature>
<dbReference type="SUPFAM" id="SSF103032">
    <property type="entry name" value="Hypothetical protein YwqG"/>
    <property type="match status" value="1"/>
</dbReference>
<protein>
    <recommendedName>
        <fullName evidence="4">DUF1963 domain-containing protein</fullName>
    </recommendedName>
</protein>
<dbReference type="STRING" id="1131935.PDENDC454_19238"/>